<dbReference type="SUPFAM" id="SSF82693">
    <property type="entry name" value="Multidrug efflux transporter AcrB pore domain, PN1, PN2, PC1 and PC2 subdomains"/>
    <property type="match status" value="1"/>
</dbReference>
<feature type="transmembrane region" description="Helical" evidence="1">
    <location>
        <begin position="466"/>
        <end position="485"/>
    </location>
</feature>
<feature type="transmembrane region" description="Helical" evidence="1">
    <location>
        <begin position="958"/>
        <end position="977"/>
    </location>
</feature>
<accession>A0ABY5DJ79</accession>
<dbReference type="Gene3D" id="3.30.70.1440">
    <property type="entry name" value="Multidrug efflux transporter AcrB pore domain"/>
    <property type="match status" value="1"/>
</dbReference>
<dbReference type="RefSeq" id="WP_258568172.1">
    <property type="nucleotide sequence ID" value="NZ_CP092900.1"/>
</dbReference>
<organism evidence="2 3">
    <name type="scientific">Candidatus Comchoanobacter bicostacola</name>
    <dbReference type="NCBI Taxonomy" id="2919598"/>
    <lineage>
        <taxon>Bacteria</taxon>
        <taxon>Pseudomonadati</taxon>
        <taxon>Pseudomonadota</taxon>
        <taxon>Gammaproteobacteria</taxon>
        <taxon>Candidatus Comchoanobacterales</taxon>
        <taxon>Candidatus Comchoanobacteraceae</taxon>
        <taxon>Candidatus Comchoanobacter</taxon>
    </lineage>
</organism>
<proteinExistence type="predicted"/>
<gene>
    <name evidence="2" type="ORF">MMH89_04045</name>
</gene>
<dbReference type="Gene3D" id="3.30.70.1320">
    <property type="entry name" value="Multidrug efflux transporter AcrB pore domain like"/>
    <property type="match status" value="1"/>
</dbReference>
<dbReference type="SUPFAM" id="SSF82866">
    <property type="entry name" value="Multidrug efflux transporter AcrB transmembrane domain"/>
    <property type="match status" value="2"/>
</dbReference>
<dbReference type="PANTHER" id="PTHR32063">
    <property type="match status" value="1"/>
</dbReference>
<feature type="transmembrane region" description="Helical" evidence="1">
    <location>
        <begin position="887"/>
        <end position="907"/>
    </location>
</feature>
<feature type="transmembrane region" description="Helical" evidence="1">
    <location>
        <begin position="989"/>
        <end position="1012"/>
    </location>
</feature>
<dbReference type="Proteomes" id="UP001055955">
    <property type="component" value="Chromosome"/>
</dbReference>
<feature type="transmembrane region" description="Helical" evidence="1">
    <location>
        <begin position="861"/>
        <end position="880"/>
    </location>
</feature>
<feature type="transmembrane region" description="Helical" evidence="1">
    <location>
        <begin position="438"/>
        <end position="460"/>
    </location>
</feature>
<dbReference type="Pfam" id="PF00873">
    <property type="entry name" value="ACR_tran"/>
    <property type="match status" value="1"/>
</dbReference>
<feature type="transmembrane region" description="Helical" evidence="1">
    <location>
        <begin position="23"/>
        <end position="43"/>
    </location>
</feature>
<dbReference type="InterPro" id="IPR027463">
    <property type="entry name" value="AcrB_DN_DC_subdom"/>
</dbReference>
<dbReference type="InterPro" id="IPR001036">
    <property type="entry name" value="Acrflvin-R"/>
</dbReference>
<dbReference type="EMBL" id="CP092900">
    <property type="protein sequence ID" value="UTC24389.1"/>
    <property type="molecule type" value="Genomic_DNA"/>
</dbReference>
<keyword evidence="1" id="KW-0812">Transmembrane</keyword>
<evidence type="ECO:0000313" key="3">
    <source>
        <dbReference type="Proteomes" id="UP001055955"/>
    </source>
</evidence>
<name>A0ABY5DJ79_9GAMM</name>
<dbReference type="Gene3D" id="3.30.2090.10">
    <property type="entry name" value="Multidrug efflux transporter AcrB TolC docking domain, DN and DC subdomains"/>
    <property type="match status" value="2"/>
</dbReference>
<evidence type="ECO:0000313" key="2">
    <source>
        <dbReference type="EMBL" id="UTC24389.1"/>
    </source>
</evidence>
<reference evidence="2 3" key="1">
    <citation type="journal article" date="2022" name="Nat. Microbiol.">
        <title>The microbiome of a bacterivorous marine choanoflagellate contains a resource-demanding obligate bacterial associate.</title>
        <authorList>
            <person name="Needham D.M."/>
            <person name="Poirier C."/>
            <person name="Bachy C."/>
            <person name="George E.E."/>
            <person name="Wilken S."/>
            <person name="Yung C.C.M."/>
            <person name="Limardo A.J."/>
            <person name="Morando M."/>
            <person name="Sudek L."/>
            <person name="Malmstrom R.R."/>
            <person name="Keeling P.J."/>
            <person name="Santoro A.E."/>
            <person name="Worden A.Z."/>
        </authorList>
    </citation>
    <scope>NUCLEOTIDE SEQUENCE [LARGE SCALE GENOMIC DNA]</scope>
    <source>
        <strain evidence="2 3">Comchoano-1</strain>
    </source>
</reference>
<dbReference type="PANTHER" id="PTHR32063:SF33">
    <property type="entry name" value="RND SUPERFAMILY EFFLUX PUMP PERMEASE COMPONENT"/>
    <property type="match status" value="1"/>
</dbReference>
<dbReference type="Gene3D" id="3.30.70.1430">
    <property type="entry name" value="Multidrug efflux transporter AcrB pore domain"/>
    <property type="match status" value="2"/>
</dbReference>
<protein>
    <submittedName>
        <fullName evidence="2">Efflux RND transporter permease subunit</fullName>
    </submittedName>
</protein>
<feature type="transmembrane region" description="Helical" evidence="1">
    <location>
        <begin position="390"/>
        <end position="410"/>
    </location>
</feature>
<keyword evidence="3" id="KW-1185">Reference proteome</keyword>
<dbReference type="Gene3D" id="1.20.1640.10">
    <property type="entry name" value="Multidrug efflux transporter AcrB transmembrane domain"/>
    <property type="match status" value="2"/>
</dbReference>
<keyword evidence="1" id="KW-0472">Membrane</keyword>
<feature type="transmembrane region" description="Helical" evidence="1">
    <location>
        <begin position="336"/>
        <end position="357"/>
    </location>
</feature>
<feature type="transmembrane region" description="Helical" evidence="1">
    <location>
        <begin position="364"/>
        <end position="384"/>
    </location>
</feature>
<keyword evidence="1" id="KW-1133">Transmembrane helix</keyword>
<feature type="transmembrane region" description="Helical" evidence="1">
    <location>
        <begin position="913"/>
        <end position="937"/>
    </location>
</feature>
<evidence type="ECO:0000256" key="1">
    <source>
        <dbReference type="SAM" id="Phobius"/>
    </source>
</evidence>
<dbReference type="PRINTS" id="PR00702">
    <property type="entry name" value="ACRIFLAVINRP"/>
</dbReference>
<feature type="transmembrane region" description="Helical" evidence="1">
    <location>
        <begin position="525"/>
        <end position="543"/>
    </location>
</feature>
<sequence>MECASTMYQKPNKLIQYCAQHKVFAHVVLLIVLCIGIVAFNNIQTQLIPNISIPRINTQFIWPGASAKQIEKNITVHAEQAVSDTPSLKNITSITQVARSNLQLDFEQTTDMQDAKQKVMQKLDLEEFPKNMEPYLINVIEPRELMARIAIKYPPKSKSLISDVITRLKNDLSNYGVSSTQTYAAPKQDLILELNTTWLQNHPATLDMLTRSIQSMLRESPGGKSGELGQYTSAEIGITANDILDLNWQLKLDNDPALIDAKHIFNKAYLKTPDTQPIYFDENQQMSEIRIFRGEYDDLITLSNQVTQWFADNNNTFEGYDIQVYNKTWQYFYDRMFLLIKNGGIGLALILILLTLFLSKKDAFWVAIGLPIAIIATIAILYTFGFKINMLSLFALILSLGIIVDDAIVVSEKAASNRKSLKPLPAASWAATEMLKPVLTSSSTTVAAFFPLLFISGVAGQFLREIPIVVITVIIASLIECFLILPKHLSYITEPKQTSRFSIKFRYFRVHTFQKIIKLAIEKKSIVFSGALSMVLITFTLIASGRIKFSFFPDFSADQILVQVAFNPTTPLHEKQNYLHAIDQTIQQATLHFNEDIIEKKNIIMNQALAESNTPNPVTNGIAIWLTSQDQRNTDNKQFSQYIRDNIPNSQWVQNINIDRPRGGPPSDTIQIELSGAHKNIIAAATELKLKLKSYQGTYNIRDDASVIVPNHYYTLNELGVYSGLNTERLQAQLQSYLNEQKNLAINLNTENTDVIIKMPDSYNDYQINIDQAPIQPSPQTILPLSEFTDKHYQYEPLKIIRKNNMVTYTVSAQVDTSVTNTYEIESELTQNTIPNIEKDYLVTAAVGDVRQEQNTTINEIKSGALIGLSVIYLVLVWSLSSFVQPFAILLTLPMSLIGGILGHWILGFDVTLLSLFGFFGLIGVTVNDSIILTLQYQKERLSYPKNKALMIASSKRFRAVILTSLTTIGGLMPLMFETSYQAQFLIPMAITISFGLLFGTFWILVLLPAILSLSSVKIAKS</sequence>